<keyword evidence="3" id="KW-1185">Reference proteome</keyword>
<evidence type="ECO:0000313" key="3">
    <source>
        <dbReference type="Proteomes" id="UP000268652"/>
    </source>
</evidence>
<evidence type="ECO:0000313" key="1">
    <source>
        <dbReference type="EMBL" id="RKN08441.1"/>
    </source>
</evidence>
<name>A0A3A9W5E4_9ACTN</name>
<dbReference type="OrthoDB" id="4539419at2"/>
<dbReference type="Proteomes" id="UP000275024">
    <property type="component" value="Unassembled WGS sequence"/>
</dbReference>
<dbReference type="Proteomes" id="UP000268652">
    <property type="component" value="Unassembled WGS sequence"/>
</dbReference>
<organism evidence="1 4">
    <name type="scientific">Streptomyces radicis</name>
    <dbReference type="NCBI Taxonomy" id="1750517"/>
    <lineage>
        <taxon>Bacteria</taxon>
        <taxon>Bacillati</taxon>
        <taxon>Actinomycetota</taxon>
        <taxon>Actinomycetes</taxon>
        <taxon>Kitasatosporales</taxon>
        <taxon>Streptomycetaceae</taxon>
        <taxon>Streptomyces</taxon>
    </lineage>
</organism>
<evidence type="ECO:0000313" key="2">
    <source>
        <dbReference type="EMBL" id="RKN21647.1"/>
    </source>
</evidence>
<proteinExistence type="predicted"/>
<reference evidence="3 4" key="1">
    <citation type="submission" date="2018-09" db="EMBL/GenBank/DDBJ databases">
        <title>Streptomyces sp. nov. DS1-2, an endophytic actinomycete isolated from roots of Dendrobium scabrilingue.</title>
        <authorList>
            <person name="Kuncharoen N."/>
            <person name="Kudo T."/>
            <person name="Ohkuma M."/>
            <person name="Yuki M."/>
            <person name="Tanasupawat S."/>
        </authorList>
    </citation>
    <scope>NUCLEOTIDE SEQUENCE [LARGE SCALE GENOMIC DNA]</scope>
    <source>
        <strain evidence="1 4">AZ1-7</strain>
        <strain evidence="2 3">DS1-2</strain>
    </source>
</reference>
<evidence type="ECO:0000313" key="4">
    <source>
        <dbReference type="Proteomes" id="UP000275024"/>
    </source>
</evidence>
<dbReference type="AlphaFoldDB" id="A0A3A9W5E4"/>
<dbReference type="EMBL" id="RBDY01000011">
    <property type="protein sequence ID" value="RKN21647.1"/>
    <property type="molecule type" value="Genomic_DNA"/>
</dbReference>
<comment type="caution">
    <text evidence="1">The sequence shown here is derived from an EMBL/GenBank/DDBJ whole genome shotgun (WGS) entry which is preliminary data.</text>
</comment>
<sequence length="222" mass="24190">MDELTVEVTPDGGTRNGVRVAFDRVSTSEPAGPPPAARRFVFLFDEALRFRPEAFPTCDRATVEERGVAACPPDSVIGGGTGHLHPDDAQDPEATTVDVYVLNARHDNGLRGALVAIPEIGSLLELTWEPVTRAYRERGYRWALDEILPPSDTPPEERLGTVRFEIDFGATRQVRGRAVSFAETTGRAGGHPAAALRFGQWAEFVTGQIGLTETLARLRPRS</sequence>
<dbReference type="EMBL" id="RBDX01000011">
    <property type="protein sequence ID" value="RKN08441.1"/>
    <property type="molecule type" value="Genomic_DNA"/>
</dbReference>
<protein>
    <submittedName>
        <fullName evidence="1">Uncharacterized protein</fullName>
    </submittedName>
</protein>
<accession>A0A3A9W5E4</accession>
<gene>
    <name evidence="2" type="ORF">D7318_16515</name>
    <name evidence="1" type="ORF">D7319_15925</name>
</gene>